<dbReference type="OrthoDB" id="10044893at2759"/>
<comment type="caution">
    <text evidence="3">The sequence shown here is derived from an EMBL/GenBank/DDBJ whole genome shotgun (WGS) entry which is preliminary data.</text>
</comment>
<keyword evidence="4" id="KW-1185">Reference proteome</keyword>
<sequence>MAEAVGESSSGGDGQVGAGDPDWGSLFHHVLDGVKAAMTEHEELVFLPCGRLVNRHWKQWATQATTHLELATRQHLCKERLECLVNVFTRLEHVTMMRAKDVNGSPLKHLPLLRHLWIPGGLSDVTHLGHFTALIDLDLAHLPLTYQDVKVVTVLTRLARLVVLFESGNGDEGVASLALLPALTDLKLTDAQLSDVGMRHLARLPVLVNCTLSMHATLSTVKAEILGTITDLVALDLSRCAVSANGDAAIHLQTLTNLTELHLPAGTPDAGLQALTCLTAISHIHISAECSNEGLRSLELFPSLSSLNMVVGQDVSNVGAQRIASLTGLVDLDLTVTNVRFTGDGVILLTALTALTALRLTAVREMTDRHVGHLGSLVALKTLHLTVCQGITSLGVGFISGLTRLTDLSLSHGAAITDAAVEKLANLRSLTELDLEGCSGITDAGMDGLTKLTALADLDLSTCHLITNAGVMKLAPLRFLRRLHLTNCYKVTMNIQEFLRKW</sequence>
<dbReference type="GO" id="GO:0031146">
    <property type="term" value="P:SCF-dependent proteasomal ubiquitin-dependent protein catabolic process"/>
    <property type="evidence" value="ECO:0007669"/>
    <property type="project" value="TreeGrafter"/>
</dbReference>
<dbReference type="SUPFAM" id="SSF52047">
    <property type="entry name" value="RNI-like"/>
    <property type="match status" value="2"/>
</dbReference>
<protein>
    <recommendedName>
        <fullName evidence="2">F-box/LRR-repeat protein 15-like leucin rich repeat domain-containing protein</fullName>
    </recommendedName>
</protein>
<organism evidence="3 4">
    <name type="scientific">Ostreobium quekettii</name>
    <dbReference type="NCBI Taxonomy" id="121088"/>
    <lineage>
        <taxon>Eukaryota</taxon>
        <taxon>Viridiplantae</taxon>
        <taxon>Chlorophyta</taxon>
        <taxon>core chlorophytes</taxon>
        <taxon>Ulvophyceae</taxon>
        <taxon>TCBD clade</taxon>
        <taxon>Bryopsidales</taxon>
        <taxon>Ostreobineae</taxon>
        <taxon>Ostreobiaceae</taxon>
        <taxon>Ostreobium</taxon>
    </lineage>
</organism>
<name>A0A8S1IVF0_9CHLO</name>
<dbReference type="InterPro" id="IPR001611">
    <property type="entry name" value="Leu-rich_rpt"/>
</dbReference>
<dbReference type="EMBL" id="CAJHUC010000914">
    <property type="protein sequence ID" value="CAD7698910.1"/>
    <property type="molecule type" value="Genomic_DNA"/>
</dbReference>
<evidence type="ECO:0000259" key="2">
    <source>
        <dbReference type="Pfam" id="PF25372"/>
    </source>
</evidence>
<reference evidence="3" key="1">
    <citation type="submission" date="2020-12" db="EMBL/GenBank/DDBJ databases">
        <authorList>
            <person name="Iha C."/>
        </authorList>
    </citation>
    <scope>NUCLEOTIDE SEQUENCE</scope>
</reference>
<gene>
    <name evidence="3" type="ORF">OSTQU699_LOCUS4269</name>
</gene>
<dbReference type="InterPro" id="IPR006553">
    <property type="entry name" value="Leu-rich_rpt_Cys-con_subtyp"/>
</dbReference>
<evidence type="ECO:0000313" key="3">
    <source>
        <dbReference type="EMBL" id="CAD7698910.1"/>
    </source>
</evidence>
<dbReference type="InterPro" id="IPR057207">
    <property type="entry name" value="FBXL15_LRR"/>
</dbReference>
<accession>A0A8S1IVF0</accession>
<dbReference type="SMART" id="SM00367">
    <property type="entry name" value="LRR_CC"/>
    <property type="match status" value="5"/>
</dbReference>
<dbReference type="Pfam" id="PF13516">
    <property type="entry name" value="LRR_6"/>
    <property type="match status" value="1"/>
</dbReference>
<evidence type="ECO:0000256" key="1">
    <source>
        <dbReference type="ARBA" id="ARBA00004430"/>
    </source>
</evidence>
<dbReference type="PANTHER" id="PTHR13318">
    <property type="entry name" value="PARTNER OF PAIRED, ISOFORM B-RELATED"/>
    <property type="match status" value="1"/>
</dbReference>
<dbReference type="Gene3D" id="3.80.10.10">
    <property type="entry name" value="Ribonuclease Inhibitor"/>
    <property type="match status" value="3"/>
</dbReference>
<dbReference type="InterPro" id="IPR032675">
    <property type="entry name" value="LRR_dom_sf"/>
</dbReference>
<dbReference type="GO" id="GO:0019005">
    <property type="term" value="C:SCF ubiquitin ligase complex"/>
    <property type="evidence" value="ECO:0007669"/>
    <property type="project" value="TreeGrafter"/>
</dbReference>
<dbReference type="GO" id="GO:0005930">
    <property type="term" value="C:axoneme"/>
    <property type="evidence" value="ECO:0007669"/>
    <property type="project" value="UniProtKB-SubCell"/>
</dbReference>
<dbReference type="Pfam" id="PF25372">
    <property type="entry name" value="DUF7885"/>
    <property type="match status" value="1"/>
</dbReference>
<dbReference type="PANTHER" id="PTHR13318:SF105">
    <property type="entry name" value="F-BOX_LRR-REPEAT PROTEIN 3"/>
    <property type="match status" value="1"/>
</dbReference>
<dbReference type="Proteomes" id="UP000708148">
    <property type="component" value="Unassembled WGS sequence"/>
</dbReference>
<evidence type="ECO:0000313" key="4">
    <source>
        <dbReference type="Proteomes" id="UP000708148"/>
    </source>
</evidence>
<proteinExistence type="predicted"/>
<dbReference type="AlphaFoldDB" id="A0A8S1IVF0"/>
<feature type="domain" description="F-box/LRR-repeat protein 15-like leucin rich repeat" evidence="2">
    <location>
        <begin position="350"/>
        <end position="447"/>
    </location>
</feature>
<comment type="subcellular location">
    <subcellularLocation>
        <location evidence="1">Cytoplasm</location>
        <location evidence="1">Cytoskeleton</location>
        <location evidence="1">Cilium axoneme</location>
    </subcellularLocation>
</comment>